<organism evidence="1 2">
    <name type="scientific">Acinetobacter soli NIPH 2899</name>
    <dbReference type="NCBI Taxonomy" id="1217677"/>
    <lineage>
        <taxon>Bacteria</taxon>
        <taxon>Pseudomonadati</taxon>
        <taxon>Pseudomonadota</taxon>
        <taxon>Gammaproteobacteria</taxon>
        <taxon>Moraxellales</taxon>
        <taxon>Moraxellaceae</taxon>
        <taxon>Acinetobacter</taxon>
    </lineage>
</organism>
<reference evidence="1 2" key="1">
    <citation type="submission" date="2013-02" db="EMBL/GenBank/DDBJ databases">
        <title>The Genome Sequence of Acinetobacter soli NIPH 2899.</title>
        <authorList>
            <consortium name="The Broad Institute Genome Sequencing Platform"/>
            <consortium name="The Broad Institute Genome Sequencing Center for Infectious Disease"/>
            <person name="Cerqueira G."/>
            <person name="Feldgarden M."/>
            <person name="Courvalin P."/>
            <person name="Perichon B."/>
            <person name="Grillot-Courvalin C."/>
            <person name="Clermont D."/>
            <person name="Rocha E."/>
            <person name="Yoon E.-J."/>
            <person name="Nemec A."/>
            <person name="Walker B."/>
            <person name="Young S.K."/>
            <person name="Zeng Q."/>
            <person name="Gargeya S."/>
            <person name="Fitzgerald M."/>
            <person name="Haas B."/>
            <person name="Abouelleil A."/>
            <person name="Alvarado L."/>
            <person name="Arachchi H.M."/>
            <person name="Berlin A.M."/>
            <person name="Chapman S.B."/>
            <person name="Dewar J."/>
            <person name="Goldberg J."/>
            <person name="Griggs A."/>
            <person name="Gujja S."/>
            <person name="Hansen M."/>
            <person name="Howarth C."/>
            <person name="Imamovic A."/>
            <person name="Larimer J."/>
            <person name="McCowan C."/>
            <person name="Murphy C."/>
            <person name="Neiman D."/>
            <person name="Pearson M."/>
            <person name="Priest M."/>
            <person name="Roberts A."/>
            <person name="Saif S."/>
            <person name="Shea T."/>
            <person name="Sisk P."/>
            <person name="Sykes S."/>
            <person name="Wortman J."/>
            <person name="Nusbaum C."/>
            <person name="Birren B."/>
        </authorList>
    </citation>
    <scope>NUCLEOTIDE SEQUENCE [LARGE SCALE GENOMIC DNA]</scope>
    <source>
        <strain evidence="1 2">NIPH 2899</strain>
    </source>
</reference>
<protein>
    <recommendedName>
        <fullName evidence="3">HTH LytTR-type domain-containing protein</fullName>
    </recommendedName>
</protein>
<name>A0ABN0K168_9GAMM</name>
<gene>
    <name evidence="1" type="ORF">F950_00768</name>
</gene>
<dbReference type="RefSeq" id="WP_004944314.1">
    <property type="nucleotide sequence ID" value="NZ_KB849643.1"/>
</dbReference>
<keyword evidence="2" id="KW-1185">Reference proteome</keyword>
<dbReference type="EMBL" id="APPV01000006">
    <property type="protein sequence ID" value="ENV61495.1"/>
    <property type="molecule type" value="Genomic_DNA"/>
</dbReference>
<evidence type="ECO:0000313" key="2">
    <source>
        <dbReference type="Proteomes" id="UP000018433"/>
    </source>
</evidence>
<sequence length="130" mass="15822">MTEIKNASDFFIKSHHNKFLAINLSNFYLEQVENINEKFIAIKYDNANNFLYINYKNHRFFLKNISEFNQINLSHNFCDKNFKILTNLGYITIYSLRNEMYLSARKDHENSHFFFKSEVKEWEKFKLVQI</sequence>
<dbReference type="Proteomes" id="UP000018433">
    <property type="component" value="Unassembled WGS sequence"/>
</dbReference>
<comment type="caution">
    <text evidence="1">The sequence shown here is derived from an EMBL/GenBank/DDBJ whole genome shotgun (WGS) entry which is preliminary data.</text>
</comment>
<proteinExistence type="predicted"/>
<evidence type="ECO:0000313" key="1">
    <source>
        <dbReference type="EMBL" id="ENV61495.1"/>
    </source>
</evidence>
<evidence type="ECO:0008006" key="3">
    <source>
        <dbReference type="Google" id="ProtNLM"/>
    </source>
</evidence>
<accession>A0ABN0K168</accession>